<dbReference type="AlphaFoldDB" id="A0A4P6F815"/>
<evidence type="ECO:0000256" key="6">
    <source>
        <dbReference type="SAM" id="Phobius"/>
    </source>
</evidence>
<dbReference type="EMBL" id="CP035493">
    <property type="protein sequence ID" value="QAY71626.1"/>
    <property type="molecule type" value="Genomic_DNA"/>
</dbReference>
<feature type="transmembrane region" description="Helical" evidence="6">
    <location>
        <begin position="224"/>
        <end position="243"/>
    </location>
</feature>
<name>A0A4P6F815_9MICO</name>
<reference evidence="8 9" key="1">
    <citation type="submission" date="2019-01" db="EMBL/GenBank/DDBJ databases">
        <title>Genome sequencing of strain FW10M-9.</title>
        <authorList>
            <person name="Heo J."/>
            <person name="Kim S.-J."/>
            <person name="Kim J.-S."/>
            <person name="Hong S.-B."/>
            <person name="Kwon S.-W."/>
        </authorList>
    </citation>
    <scope>NUCLEOTIDE SEQUENCE [LARGE SCALE GENOMIC DNA]</scope>
    <source>
        <strain evidence="8 9">FW10M-9</strain>
    </source>
</reference>
<dbReference type="RefSeq" id="WP_129190497.1">
    <property type="nucleotide sequence ID" value="NZ_CP035493.1"/>
</dbReference>
<evidence type="ECO:0000259" key="7">
    <source>
        <dbReference type="Pfam" id="PF00482"/>
    </source>
</evidence>
<keyword evidence="2" id="KW-1003">Cell membrane</keyword>
<organism evidence="8 9">
    <name type="scientific">Xylanimonas protaetiae</name>
    <dbReference type="NCBI Taxonomy" id="2509457"/>
    <lineage>
        <taxon>Bacteria</taxon>
        <taxon>Bacillati</taxon>
        <taxon>Actinomycetota</taxon>
        <taxon>Actinomycetes</taxon>
        <taxon>Micrococcales</taxon>
        <taxon>Promicromonosporaceae</taxon>
        <taxon>Xylanimonas</taxon>
    </lineage>
</organism>
<feature type="domain" description="Type II secretion system protein GspF" evidence="7">
    <location>
        <begin position="110"/>
        <end position="234"/>
    </location>
</feature>
<evidence type="ECO:0000256" key="4">
    <source>
        <dbReference type="ARBA" id="ARBA00022989"/>
    </source>
</evidence>
<feature type="transmembrane region" description="Helical" evidence="6">
    <location>
        <begin position="6"/>
        <end position="29"/>
    </location>
</feature>
<evidence type="ECO:0000256" key="3">
    <source>
        <dbReference type="ARBA" id="ARBA00022692"/>
    </source>
</evidence>
<dbReference type="InterPro" id="IPR042094">
    <property type="entry name" value="T2SS_GspF_sf"/>
</dbReference>
<dbReference type="PANTHER" id="PTHR35007">
    <property type="entry name" value="INTEGRAL MEMBRANE PROTEIN-RELATED"/>
    <property type="match status" value="1"/>
</dbReference>
<dbReference type="Pfam" id="PF00482">
    <property type="entry name" value="T2SSF"/>
    <property type="match status" value="1"/>
</dbReference>
<keyword evidence="4 6" id="KW-1133">Transmembrane helix</keyword>
<keyword evidence="9" id="KW-1185">Reference proteome</keyword>
<dbReference type="PANTHER" id="PTHR35007:SF3">
    <property type="entry name" value="POSSIBLE CONSERVED ALANINE RICH MEMBRANE PROTEIN"/>
    <property type="match status" value="1"/>
</dbReference>
<protein>
    <recommendedName>
        <fullName evidence="7">Type II secretion system protein GspF domain-containing protein</fullName>
    </recommendedName>
</protein>
<proteinExistence type="predicted"/>
<dbReference type="KEGG" id="xya:ET471_17605"/>
<evidence type="ECO:0000313" key="9">
    <source>
        <dbReference type="Proteomes" id="UP000292118"/>
    </source>
</evidence>
<keyword evidence="5 6" id="KW-0472">Membrane</keyword>
<dbReference type="OrthoDB" id="5243396at2"/>
<sequence>MPLDLFGYMVAGALVVGGLGMAVVFIVAKDDDAAERPARPSALSARFKRVTPRAWLRVAAGLVAGVVVWQVTGLVVLLLAVPLGVVGLPWLLSGQGPKHNIERLEAMADWTRSLAGILHVGVGLEEALASSIRSTPTAIQPEVARLVARLRARWNTQDAIRAFADDLDDPTGDLIAMNLILASQRRGRGLSDVLESLAATVGDDVRNRRQIEADRAKPRSTARWVTLITITVLAGLALSGTYVDPYRTPLGQVILTVLLGAFVLCLLWFKRIAAGTPTPRILGSRR</sequence>
<feature type="transmembrane region" description="Helical" evidence="6">
    <location>
        <begin position="249"/>
        <end position="269"/>
    </location>
</feature>
<feature type="transmembrane region" description="Helical" evidence="6">
    <location>
        <begin position="75"/>
        <end position="93"/>
    </location>
</feature>
<feature type="transmembrane region" description="Helical" evidence="6">
    <location>
        <begin position="50"/>
        <end position="69"/>
    </location>
</feature>
<evidence type="ECO:0000256" key="1">
    <source>
        <dbReference type="ARBA" id="ARBA00004651"/>
    </source>
</evidence>
<dbReference type="GO" id="GO:0005886">
    <property type="term" value="C:plasma membrane"/>
    <property type="evidence" value="ECO:0007669"/>
    <property type="project" value="UniProtKB-SubCell"/>
</dbReference>
<dbReference type="Gene3D" id="1.20.81.30">
    <property type="entry name" value="Type II secretion system (T2SS), domain F"/>
    <property type="match status" value="1"/>
</dbReference>
<accession>A0A4P6F815</accession>
<evidence type="ECO:0000256" key="2">
    <source>
        <dbReference type="ARBA" id="ARBA00022475"/>
    </source>
</evidence>
<evidence type="ECO:0000313" key="8">
    <source>
        <dbReference type="EMBL" id="QAY71626.1"/>
    </source>
</evidence>
<evidence type="ECO:0000256" key="5">
    <source>
        <dbReference type="ARBA" id="ARBA00023136"/>
    </source>
</evidence>
<dbReference type="Proteomes" id="UP000292118">
    <property type="component" value="Chromosome"/>
</dbReference>
<keyword evidence="3 6" id="KW-0812">Transmembrane</keyword>
<dbReference type="InterPro" id="IPR018076">
    <property type="entry name" value="T2SS_GspF_dom"/>
</dbReference>
<comment type="subcellular location">
    <subcellularLocation>
        <location evidence="1">Cell membrane</location>
        <topology evidence="1">Multi-pass membrane protein</topology>
    </subcellularLocation>
</comment>
<gene>
    <name evidence="8" type="ORF">ET471_17605</name>
</gene>